<dbReference type="KEGG" id="haad:MW046_09630"/>
<evidence type="ECO:0000259" key="4">
    <source>
        <dbReference type="PROSITE" id="PS51084"/>
    </source>
</evidence>
<evidence type="ECO:0000256" key="1">
    <source>
        <dbReference type="PIRSR" id="PIRSR601310-1"/>
    </source>
</evidence>
<dbReference type="PANTHER" id="PTHR46648">
    <property type="entry name" value="HIT FAMILY PROTEIN 1"/>
    <property type="match status" value="1"/>
</dbReference>
<dbReference type="Pfam" id="PF01230">
    <property type="entry name" value="HIT"/>
    <property type="match status" value="1"/>
</dbReference>
<dbReference type="PANTHER" id="PTHR46648:SF1">
    <property type="entry name" value="ADENOSINE 5'-MONOPHOSPHORAMIDASE HNT1"/>
    <property type="match status" value="1"/>
</dbReference>
<protein>
    <submittedName>
        <fullName evidence="5">HIT family protein</fullName>
    </submittedName>
</protein>
<name>A0A8U0A1A1_9EURY</name>
<dbReference type="InterPro" id="IPR036265">
    <property type="entry name" value="HIT-like_sf"/>
</dbReference>
<dbReference type="EMBL" id="CP096019">
    <property type="protein sequence ID" value="UPM42218.1"/>
    <property type="molecule type" value="Genomic_DNA"/>
</dbReference>
<feature type="domain" description="HIT" evidence="4">
    <location>
        <begin position="6"/>
        <end position="113"/>
    </location>
</feature>
<evidence type="ECO:0000313" key="6">
    <source>
        <dbReference type="Proteomes" id="UP000831768"/>
    </source>
</evidence>
<organism evidence="5 6">
    <name type="scientific">Halocatena salina</name>
    <dbReference type="NCBI Taxonomy" id="2934340"/>
    <lineage>
        <taxon>Archaea</taxon>
        <taxon>Methanobacteriati</taxon>
        <taxon>Methanobacteriota</taxon>
        <taxon>Stenosarchaea group</taxon>
        <taxon>Halobacteria</taxon>
        <taxon>Halobacteriales</taxon>
        <taxon>Natronomonadaceae</taxon>
        <taxon>Halocatena</taxon>
    </lineage>
</organism>
<dbReference type="InterPro" id="IPR039384">
    <property type="entry name" value="HINT"/>
</dbReference>
<dbReference type="GO" id="GO:0009117">
    <property type="term" value="P:nucleotide metabolic process"/>
    <property type="evidence" value="ECO:0007669"/>
    <property type="project" value="TreeGrafter"/>
</dbReference>
<dbReference type="GO" id="GO:0003824">
    <property type="term" value="F:catalytic activity"/>
    <property type="evidence" value="ECO:0007669"/>
    <property type="project" value="InterPro"/>
</dbReference>
<dbReference type="PROSITE" id="PS51084">
    <property type="entry name" value="HIT_2"/>
    <property type="match status" value="1"/>
</dbReference>
<keyword evidence="6" id="KW-1185">Reference proteome</keyword>
<dbReference type="InterPro" id="IPR011146">
    <property type="entry name" value="HIT-like"/>
</dbReference>
<reference evidence="5" key="1">
    <citation type="submission" date="2022-04" db="EMBL/GenBank/DDBJ databases">
        <title>Halocatena sp. nov., isolated from a salt lake.</title>
        <authorList>
            <person name="Cui H.-L."/>
        </authorList>
    </citation>
    <scope>NUCLEOTIDE SEQUENCE</scope>
    <source>
        <strain evidence="5">AD-1</strain>
    </source>
</reference>
<accession>A0A8U0A1A1</accession>
<dbReference type="InterPro" id="IPR001310">
    <property type="entry name" value="Histidine_triad_HIT"/>
</dbReference>
<evidence type="ECO:0000313" key="5">
    <source>
        <dbReference type="EMBL" id="UPM42218.1"/>
    </source>
</evidence>
<dbReference type="CDD" id="cd01277">
    <property type="entry name" value="HINT_subgroup"/>
    <property type="match status" value="1"/>
</dbReference>
<dbReference type="AlphaFoldDB" id="A0A8U0A1A1"/>
<sequence>MSDDCIFCSIVAGELPSHTVYETEETLAFLDANPLAPGHVLVIPKAHHERLDELPEELASTVLETLYQLVSPVETAVEADGTTVAFNNGSAAGQEVPHVHGHIIPRFESDDGGPIHAVAGSPPNLSDDELETIADTIADRT</sequence>
<dbReference type="Proteomes" id="UP000831768">
    <property type="component" value="Chromosome"/>
</dbReference>
<evidence type="ECO:0000256" key="3">
    <source>
        <dbReference type="PROSITE-ProRule" id="PRU00464"/>
    </source>
</evidence>
<dbReference type="SUPFAM" id="SSF54197">
    <property type="entry name" value="HIT-like"/>
    <property type="match status" value="1"/>
</dbReference>
<dbReference type="PRINTS" id="PR00332">
    <property type="entry name" value="HISTRIAD"/>
</dbReference>
<gene>
    <name evidence="5" type="ORF">MW046_09630</name>
</gene>
<evidence type="ECO:0000256" key="2">
    <source>
        <dbReference type="PIRSR" id="PIRSR601310-3"/>
    </source>
</evidence>
<dbReference type="Gene3D" id="3.30.428.10">
    <property type="entry name" value="HIT-like"/>
    <property type="match status" value="1"/>
</dbReference>
<feature type="short sequence motif" description="Histidine triad motif" evidence="2 3">
    <location>
        <begin position="98"/>
        <end position="102"/>
    </location>
</feature>
<feature type="active site" description="Tele-AMP-histidine intermediate" evidence="1">
    <location>
        <position position="100"/>
    </location>
</feature>
<proteinExistence type="predicted"/>